<sequence>MEWDTAYRYQIATMAYAAGAAHYHRLPAMRGMFKELLVKLIGKMLRREVWGYWYLTSQSGIRLNPDLKELRKPWADPVCKENIMYSGHLLLMISLYTMLFADDRFDKDDSIVFDWNPMFWGMGPEKFSYTRRSLQQAIVNEMEREKWIGVCCEPNLVFIVCNQFPLLAMRYNDVTDGTKVFDEVLPKYQAAWTKKNGFVGDNGLFRLFYATGQDRTIDSNNIAHTVWAMAFMSWNHEFVKSLYPQTGHGYLQRKGDRLNLNSQTLANKIRELNQTEGADPESPATVERAKALVAGKPPSTLPYMSPTFGYIAQWLSEVENGDDLAALLRHADAYLRPRWEKGGLYYERNEQGWDTDGNFTYGEAYTGNAGIGYARLNVKEGQRKMWEKPWSKADVERRPWVDGVALESGIDCLRGVWDEDERAMVVSLRAWDGEKRIVNILMRGLPSATWGAYIDGELVRMVEVSPKDDTVTLNVEVSGEPVDVVLAEVGKHQQ</sequence>
<feature type="domain" description="Linalool dehydratase/isomerase" evidence="1">
    <location>
        <begin position="8"/>
        <end position="351"/>
    </location>
</feature>
<dbReference type="Proteomes" id="UP001140513">
    <property type="component" value="Unassembled WGS sequence"/>
</dbReference>
<dbReference type="AlphaFoldDB" id="A0A9W8XVI1"/>
<dbReference type="GeneID" id="80904135"/>
<evidence type="ECO:0000313" key="3">
    <source>
        <dbReference type="Proteomes" id="UP001140513"/>
    </source>
</evidence>
<gene>
    <name evidence="2" type="ORF">N0V89_000605</name>
</gene>
<name>A0A9W8XVI1_9PLEO</name>
<dbReference type="Pfam" id="PF18566">
    <property type="entry name" value="Ldi"/>
    <property type="match status" value="1"/>
</dbReference>
<dbReference type="RefSeq" id="XP_056076248.1">
    <property type="nucleotide sequence ID" value="XM_056209426.1"/>
</dbReference>
<dbReference type="InterPro" id="IPR041411">
    <property type="entry name" value="Ldi"/>
</dbReference>
<reference evidence="2" key="1">
    <citation type="submission" date="2022-10" db="EMBL/GenBank/DDBJ databases">
        <title>Tapping the CABI collections for fungal endophytes: first genome assemblies for Collariella, Neodidymelliopsis, Ascochyta clinopodiicola, Didymella pomorum, Didymosphaeria variabile, Neocosmospora piperis and Neocucurbitaria cava.</title>
        <authorList>
            <person name="Hill R."/>
        </authorList>
    </citation>
    <scope>NUCLEOTIDE SEQUENCE</scope>
    <source>
        <strain evidence="2">IMI 356815</strain>
    </source>
</reference>
<protein>
    <recommendedName>
        <fullName evidence="1">Linalool dehydratase/isomerase domain-containing protein</fullName>
    </recommendedName>
</protein>
<organism evidence="2 3">
    <name type="scientific">Didymosphaeria variabile</name>
    <dbReference type="NCBI Taxonomy" id="1932322"/>
    <lineage>
        <taxon>Eukaryota</taxon>
        <taxon>Fungi</taxon>
        <taxon>Dikarya</taxon>
        <taxon>Ascomycota</taxon>
        <taxon>Pezizomycotina</taxon>
        <taxon>Dothideomycetes</taxon>
        <taxon>Pleosporomycetidae</taxon>
        <taxon>Pleosporales</taxon>
        <taxon>Massarineae</taxon>
        <taxon>Didymosphaeriaceae</taxon>
        <taxon>Didymosphaeria</taxon>
    </lineage>
</organism>
<comment type="caution">
    <text evidence="2">The sequence shown here is derived from an EMBL/GenBank/DDBJ whole genome shotgun (WGS) entry which is preliminary data.</text>
</comment>
<evidence type="ECO:0000313" key="2">
    <source>
        <dbReference type="EMBL" id="KAJ4360046.1"/>
    </source>
</evidence>
<accession>A0A9W8XVI1</accession>
<dbReference type="OrthoDB" id="9979195at2759"/>
<evidence type="ECO:0000259" key="1">
    <source>
        <dbReference type="Pfam" id="PF18566"/>
    </source>
</evidence>
<dbReference type="EMBL" id="JAPEUX010000001">
    <property type="protein sequence ID" value="KAJ4360046.1"/>
    <property type="molecule type" value="Genomic_DNA"/>
</dbReference>
<proteinExistence type="predicted"/>
<keyword evidence="3" id="KW-1185">Reference proteome</keyword>